<evidence type="ECO:0000256" key="1">
    <source>
        <dbReference type="SAM" id="MobiDB-lite"/>
    </source>
</evidence>
<keyword evidence="3" id="KW-1185">Reference proteome</keyword>
<protein>
    <submittedName>
        <fullName evidence="2">Uncharacterized protein</fullName>
    </submittedName>
</protein>
<dbReference type="RefSeq" id="XP_058328714.1">
    <property type="nucleotide sequence ID" value="XM_058475824.1"/>
</dbReference>
<name>A0A9W9TJR7_9EURO</name>
<evidence type="ECO:0000313" key="3">
    <source>
        <dbReference type="Proteomes" id="UP001150941"/>
    </source>
</evidence>
<feature type="region of interest" description="Disordered" evidence="1">
    <location>
        <begin position="1"/>
        <end position="22"/>
    </location>
</feature>
<gene>
    <name evidence="2" type="ORF">N7468_006528</name>
</gene>
<evidence type="ECO:0000313" key="2">
    <source>
        <dbReference type="EMBL" id="KAJ5225303.1"/>
    </source>
</evidence>
<dbReference type="Proteomes" id="UP001150941">
    <property type="component" value="Unassembled WGS sequence"/>
</dbReference>
<dbReference type="GeneID" id="83203127"/>
<accession>A0A9W9TJR7</accession>
<dbReference type="EMBL" id="JAPQKS010000005">
    <property type="protein sequence ID" value="KAJ5225303.1"/>
    <property type="molecule type" value="Genomic_DNA"/>
</dbReference>
<dbReference type="AlphaFoldDB" id="A0A9W9TJR7"/>
<comment type="caution">
    <text evidence="2">The sequence shown here is derived from an EMBL/GenBank/DDBJ whole genome shotgun (WGS) entry which is preliminary data.</text>
</comment>
<reference evidence="2" key="1">
    <citation type="submission" date="2022-11" db="EMBL/GenBank/DDBJ databases">
        <authorList>
            <person name="Petersen C."/>
        </authorList>
    </citation>
    <scope>NUCLEOTIDE SEQUENCE</scope>
    <source>
        <strain evidence="2">IBT 19713</strain>
    </source>
</reference>
<organism evidence="2 3">
    <name type="scientific">Penicillium chermesinum</name>
    <dbReference type="NCBI Taxonomy" id="63820"/>
    <lineage>
        <taxon>Eukaryota</taxon>
        <taxon>Fungi</taxon>
        <taxon>Dikarya</taxon>
        <taxon>Ascomycota</taxon>
        <taxon>Pezizomycotina</taxon>
        <taxon>Eurotiomycetes</taxon>
        <taxon>Eurotiomycetidae</taxon>
        <taxon>Eurotiales</taxon>
        <taxon>Aspergillaceae</taxon>
        <taxon>Penicillium</taxon>
    </lineage>
</organism>
<proteinExistence type="predicted"/>
<reference evidence="2" key="2">
    <citation type="journal article" date="2023" name="IMA Fungus">
        <title>Comparative genomic study of the Penicillium genus elucidates a diverse pangenome and 15 lateral gene transfer events.</title>
        <authorList>
            <person name="Petersen C."/>
            <person name="Sorensen T."/>
            <person name="Nielsen M.R."/>
            <person name="Sondergaard T.E."/>
            <person name="Sorensen J.L."/>
            <person name="Fitzpatrick D.A."/>
            <person name="Frisvad J.C."/>
            <person name="Nielsen K.L."/>
        </authorList>
    </citation>
    <scope>NUCLEOTIDE SEQUENCE</scope>
    <source>
        <strain evidence="2">IBT 19713</strain>
    </source>
</reference>
<sequence>MSDLLAHGGSERVEIAGGGQRQECTMQDEMGAVERVFLKLPDPRLVALATNHVTIQGSAIDGAARISRMHIVGAYGVHLFFASDGG</sequence>